<evidence type="ECO:0008006" key="4">
    <source>
        <dbReference type="Google" id="ProtNLM"/>
    </source>
</evidence>
<reference evidence="3" key="1">
    <citation type="submission" date="2016-10" db="EMBL/GenBank/DDBJ databases">
        <title>The complete genome sequence of the rumen bacterium Butyrivibrio hungatei MB2003.</title>
        <authorList>
            <person name="Palevich N."/>
            <person name="Kelly W.J."/>
            <person name="Leahy S.C."/>
            <person name="Altermann E."/>
            <person name="Rakonjac J."/>
            <person name="Attwood G.T."/>
        </authorList>
    </citation>
    <scope>NUCLEOTIDE SEQUENCE [LARGE SCALE GENOMIC DNA]</scope>
    <source>
        <strain evidence="3">MB2003</strain>
    </source>
</reference>
<dbReference type="KEGG" id="bhu:bhn_I1736"/>
<organism evidence="2 3">
    <name type="scientific">Butyrivibrio hungatei</name>
    <dbReference type="NCBI Taxonomy" id="185008"/>
    <lineage>
        <taxon>Bacteria</taxon>
        <taxon>Bacillati</taxon>
        <taxon>Bacillota</taxon>
        <taxon>Clostridia</taxon>
        <taxon>Lachnospirales</taxon>
        <taxon>Lachnospiraceae</taxon>
        <taxon>Butyrivibrio</taxon>
    </lineage>
</organism>
<evidence type="ECO:0000256" key="1">
    <source>
        <dbReference type="SAM" id="Phobius"/>
    </source>
</evidence>
<feature type="transmembrane region" description="Helical" evidence="1">
    <location>
        <begin position="93"/>
        <end position="109"/>
    </location>
</feature>
<dbReference type="Proteomes" id="UP000179284">
    <property type="component" value="Chromosome I"/>
</dbReference>
<protein>
    <recommendedName>
        <fullName evidence="4">Energy-coupling factor transport system substrate-specific component</fullName>
    </recommendedName>
</protein>
<feature type="transmembrane region" description="Helical" evidence="1">
    <location>
        <begin position="20"/>
        <end position="42"/>
    </location>
</feature>
<sequence>MDGIMTQNSQKEKLSGKDLINIGIYAAIYLVIMTAVSMLGFIPIMMPMLSVLCPLFGGITMMLFFTKVKKFGMITIITVIIGAFLWVTGMGYWPFIFGIICGVLADLVAKSGNYTSKKKAVLSHGIMSITIFGCFLPLYLDINGYFSTRTSFGSEYIEALTKIFQPWTAPVIFGCSFVFGILGALLGQHFLKKHFEKAGIV</sequence>
<dbReference type="AlphaFoldDB" id="A0A1D9P2N3"/>
<feature type="transmembrane region" description="Helical" evidence="1">
    <location>
        <begin position="48"/>
        <end position="66"/>
    </location>
</feature>
<proteinExistence type="predicted"/>
<keyword evidence="1" id="KW-0812">Transmembrane</keyword>
<gene>
    <name evidence="2" type="ORF">bhn_I1736</name>
</gene>
<keyword evidence="1" id="KW-1133">Transmembrane helix</keyword>
<accession>A0A1D9P2N3</accession>
<keyword evidence="1" id="KW-0472">Membrane</keyword>
<feature type="transmembrane region" description="Helical" evidence="1">
    <location>
        <begin position="167"/>
        <end position="187"/>
    </location>
</feature>
<dbReference type="EMBL" id="CP017831">
    <property type="protein sequence ID" value="AOZ96769.1"/>
    <property type="molecule type" value="Genomic_DNA"/>
</dbReference>
<evidence type="ECO:0000313" key="3">
    <source>
        <dbReference type="Proteomes" id="UP000179284"/>
    </source>
</evidence>
<dbReference type="InterPro" id="IPR011733">
    <property type="entry name" value="CHP02185_IM"/>
</dbReference>
<dbReference type="Pfam" id="PF09605">
    <property type="entry name" value="Trep_Strep"/>
    <property type="match status" value="1"/>
</dbReference>
<feature type="transmembrane region" description="Helical" evidence="1">
    <location>
        <begin position="121"/>
        <end position="140"/>
    </location>
</feature>
<dbReference type="RefSeq" id="WP_236845903.1">
    <property type="nucleotide sequence ID" value="NZ_CP017831.1"/>
</dbReference>
<evidence type="ECO:0000313" key="2">
    <source>
        <dbReference type="EMBL" id="AOZ96769.1"/>
    </source>
</evidence>
<feature type="transmembrane region" description="Helical" evidence="1">
    <location>
        <begin position="71"/>
        <end position="87"/>
    </location>
</feature>
<dbReference type="NCBIfam" id="TIGR02185">
    <property type="entry name" value="Trep_Strep"/>
    <property type="match status" value="1"/>
</dbReference>
<keyword evidence="3" id="KW-1185">Reference proteome</keyword>
<name>A0A1D9P2N3_9FIRM</name>